<accession>A0A218P1M8</accession>
<dbReference type="KEGG" id="tce:A3L02_04235"/>
<dbReference type="AlphaFoldDB" id="A0A218P1M8"/>
<evidence type="ECO:0000313" key="6">
    <source>
        <dbReference type="Proteomes" id="UP000197156"/>
    </source>
</evidence>
<keyword evidence="1 5" id="KW-0808">Transferase</keyword>
<name>A0A218P1M8_THECE</name>
<dbReference type="PANTHER" id="PTHR12213">
    <property type="entry name" value="CORRINOID ADENOSYLTRANSFERASE"/>
    <property type="match status" value="1"/>
</dbReference>
<dbReference type="GO" id="GO:0008817">
    <property type="term" value="F:corrinoid adenosyltransferase activity"/>
    <property type="evidence" value="ECO:0007669"/>
    <property type="project" value="TreeGrafter"/>
</dbReference>
<dbReference type="OrthoDB" id="4665at2157"/>
<keyword evidence="3" id="KW-0067">ATP-binding</keyword>
<dbReference type="RefSeq" id="WP_088862779.1">
    <property type="nucleotide sequence ID" value="NZ_CP014854.1"/>
</dbReference>
<dbReference type="InterPro" id="IPR016030">
    <property type="entry name" value="CblAdoTrfase-like"/>
</dbReference>
<reference evidence="5 6" key="1">
    <citation type="submission" date="2016-03" db="EMBL/GenBank/DDBJ databases">
        <title>Complete genome sequence of Thermococcus celer.</title>
        <authorList>
            <person name="Oger P.M."/>
        </authorList>
    </citation>
    <scope>NUCLEOTIDE SEQUENCE [LARGE SCALE GENOMIC DNA]</scope>
    <source>
        <strain evidence="5 6">Vu 13</strain>
    </source>
</reference>
<keyword evidence="2" id="KW-0547">Nucleotide-binding</keyword>
<evidence type="ECO:0000259" key="4">
    <source>
        <dbReference type="Pfam" id="PF01923"/>
    </source>
</evidence>
<gene>
    <name evidence="5" type="ORF">A3L02_04235</name>
</gene>
<evidence type="ECO:0000256" key="1">
    <source>
        <dbReference type="ARBA" id="ARBA00022679"/>
    </source>
</evidence>
<dbReference type="GO" id="GO:0005524">
    <property type="term" value="F:ATP binding"/>
    <property type="evidence" value="ECO:0007669"/>
    <property type="project" value="UniProtKB-KW"/>
</dbReference>
<dbReference type="Pfam" id="PF01923">
    <property type="entry name" value="Cob_adeno_trans"/>
    <property type="match status" value="1"/>
</dbReference>
<dbReference type="PANTHER" id="PTHR12213:SF0">
    <property type="entry name" value="CORRINOID ADENOSYLTRANSFERASE MMAB"/>
    <property type="match status" value="1"/>
</dbReference>
<protein>
    <submittedName>
        <fullName evidence="5">Cobalamin adenosyltransferase</fullName>
    </submittedName>
</protein>
<dbReference type="InterPro" id="IPR036451">
    <property type="entry name" value="CblAdoTrfase-like_sf"/>
</dbReference>
<evidence type="ECO:0000256" key="3">
    <source>
        <dbReference type="ARBA" id="ARBA00022840"/>
    </source>
</evidence>
<dbReference type="Proteomes" id="UP000197156">
    <property type="component" value="Chromosome"/>
</dbReference>
<evidence type="ECO:0000256" key="2">
    <source>
        <dbReference type="ARBA" id="ARBA00022741"/>
    </source>
</evidence>
<organism evidence="5 6">
    <name type="scientific">Thermococcus celer Vu 13 = JCM 8558</name>
    <dbReference type="NCBI Taxonomy" id="1293037"/>
    <lineage>
        <taxon>Archaea</taxon>
        <taxon>Methanobacteriati</taxon>
        <taxon>Methanobacteriota</taxon>
        <taxon>Thermococci</taxon>
        <taxon>Thermococcales</taxon>
        <taxon>Thermococcaceae</taxon>
        <taxon>Thermococcus</taxon>
    </lineage>
</organism>
<keyword evidence="6" id="KW-1185">Reference proteome</keyword>
<proteinExistence type="predicted"/>
<dbReference type="Gene3D" id="1.20.1200.10">
    <property type="entry name" value="Cobalamin adenosyltransferase-like"/>
    <property type="match status" value="1"/>
</dbReference>
<feature type="domain" description="Cobalamin adenosyltransferase-like" evidence="4">
    <location>
        <begin position="3"/>
        <end position="159"/>
    </location>
</feature>
<dbReference type="NCBIfam" id="TIGR00636">
    <property type="entry name" value="PduO_Nterm"/>
    <property type="match status" value="1"/>
</dbReference>
<dbReference type="GeneID" id="33323938"/>
<sequence length="174" mass="19575">MSITTKTGDKGLTGLFTGERVAKYSPVMEANGTIDELDSFIGEAKHYVPEDMAGTLERIQVHLYDLMAELASKGKYSKIGDEEVRWLEGLIEKYEAEFQFKAFVLPGSTVASAKLDVCRTVARRAERRVARLVLDYGFGDTALVYLNRLSDLLFLMARTIEKREGKLKEVKEVQ</sequence>
<dbReference type="InterPro" id="IPR029499">
    <property type="entry name" value="PduO-typ"/>
</dbReference>
<evidence type="ECO:0000313" key="5">
    <source>
        <dbReference type="EMBL" id="ASI98823.1"/>
    </source>
</evidence>
<dbReference type="SUPFAM" id="SSF89028">
    <property type="entry name" value="Cobalamin adenosyltransferase-like"/>
    <property type="match status" value="1"/>
</dbReference>
<dbReference type="EMBL" id="CP014854">
    <property type="protein sequence ID" value="ASI98823.1"/>
    <property type="molecule type" value="Genomic_DNA"/>
</dbReference>